<keyword evidence="1" id="KW-0732">Signal</keyword>
<proteinExistence type="predicted"/>
<name>A0A5M8NZP0_9BACT</name>
<dbReference type="Pfam" id="PF16109">
    <property type="entry name" value="DUF4827"/>
    <property type="match status" value="1"/>
</dbReference>
<gene>
    <name evidence="2" type="ORF">EZS26_002218</name>
</gene>
<feature type="signal peptide" evidence="1">
    <location>
        <begin position="1"/>
        <end position="20"/>
    </location>
</feature>
<protein>
    <submittedName>
        <fullName evidence="2">Uncharacterized protein</fullName>
    </submittedName>
</protein>
<dbReference type="Gene3D" id="3.10.50.40">
    <property type="match status" value="1"/>
</dbReference>
<organism evidence="2 3">
    <name type="scientific">Candidatus Ordinivivax streblomastigis</name>
    <dbReference type="NCBI Taxonomy" id="2540710"/>
    <lineage>
        <taxon>Bacteria</taxon>
        <taxon>Pseudomonadati</taxon>
        <taxon>Bacteroidota</taxon>
        <taxon>Bacteroidia</taxon>
        <taxon>Bacteroidales</taxon>
        <taxon>Candidatus Ordinivivax</taxon>
    </lineage>
</organism>
<dbReference type="InterPro" id="IPR046357">
    <property type="entry name" value="PPIase_dom_sf"/>
</dbReference>
<reference evidence="2 3" key="1">
    <citation type="submission" date="2019-03" db="EMBL/GenBank/DDBJ databases">
        <title>Single cell metagenomics reveals metabolic interactions within the superorganism composed of flagellate Streblomastix strix and complex community of Bacteroidetes bacteria on its surface.</title>
        <authorList>
            <person name="Treitli S.C."/>
            <person name="Kolisko M."/>
            <person name="Husnik F."/>
            <person name="Keeling P."/>
            <person name="Hampl V."/>
        </authorList>
    </citation>
    <scope>NUCLEOTIDE SEQUENCE [LARGE SCALE GENOMIC DNA]</scope>
    <source>
        <strain evidence="2">St1</strain>
    </source>
</reference>
<feature type="chain" id="PRO_5024300488" evidence="1">
    <location>
        <begin position="21"/>
        <end position="199"/>
    </location>
</feature>
<dbReference type="GO" id="GO:0003755">
    <property type="term" value="F:peptidyl-prolyl cis-trans isomerase activity"/>
    <property type="evidence" value="ECO:0007669"/>
    <property type="project" value="InterPro"/>
</dbReference>
<dbReference type="EMBL" id="SNRX01000016">
    <property type="protein sequence ID" value="KAA6301612.1"/>
    <property type="molecule type" value="Genomic_DNA"/>
</dbReference>
<dbReference type="PROSITE" id="PS51257">
    <property type="entry name" value="PROKAR_LIPOPROTEIN"/>
    <property type="match status" value="1"/>
</dbReference>
<dbReference type="InterPro" id="IPR032252">
    <property type="entry name" value="DUF4827"/>
</dbReference>
<comment type="caution">
    <text evidence="2">The sequence shown here is derived from an EMBL/GenBank/DDBJ whole genome shotgun (WGS) entry which is preliminary data.</text>
</comment>
<evidence type="ECO:0000256" key="1">
    <source>
        <dbReference type="SAM" id="SignalP"/>
    </source>
</evidence>
<evidence type="ECO:0000313" key="3">
    <source>
        <dbReference type="Proteomes" id="UP000324575"/>
    </source>
</evidence>
<dbReference type="AlphaFoldDB" id="A0A5M8NZP0"/>
<accession>A0A5M8NZP0</accession>
<evidence type="ECO:0000313" key="2">
    <source>
        <dbReference type="EMBL" id="KAA6301612.1"/>
    </source>
</evidence>
<sequence>MRKVTFFVFSALFLTLFTIACDDQKTMQEYIREENKAIERYIQKQDIKIVKDYPSMEEFKKNEKLYYKTSGSTYVYFHVVEQGVDTVVLPRQEVVVRNDYFYYIKDYITGDTLHNEVPALFSPMSFVFGIPESYVADKAGLACVGWAIPLSSQYKLKKGAIIELIIPSVSGNSSDNAAFRPVFYKHLQYSDFGPIDIAI</sequence>
<dbReference type="Proteomes" id="UP000324575">
    <property type="component" value="Unassembled WGS sequence"/>
</dbReference>